<keyword evidence="11 16" id="KW-0560">Oxidoreductase</keyword>
<sequence>MYHLLRSLLFHLEAEQAHRLTLGIARGLQPLSPWLVRPFLAFEDPALAVTCWGITFPNPIGLAAGMDKNARLVRFWEAIGFGFVEVGSVSARPSSGNPRPRLFRLPEDRALINRMGLNNDGAVRIAQRLSHLRHSRPIGINLAKTHDPRVLGEAAIMDFCESFRRLAPLADYVTLNISCPNTAEGKTFEDPEALEALLQAIFATRRDLGLSVPVLLKLSPPPSGQTIFDSLLEEIVAVAKTYGIAGFVATNTAADRQGLRTDPAVLARIGPGGLSGAPLTHRARSLLFYLYRLTDGQLPLISVGGIDSAEEAYVRIRAGASLVQLYTGLVYEGPKLVRRIKQGLLRLLSRDGFSSLSEAIGVDA</sequence>
<comment type="cofactor">
    <cofactor evidence="1">
        <name>FMN</name>
        <dbReference type="ChEBI" id="CHEBI:58210"/>
    </cofactor>
</comment>
<dbReference type="InterPro" id="IPR005720">
    <property type="entry name" value="Dihydroorotate_DH_cat"/>
</dbReference>
<accession>A0A7V2AZR8</accession>
<evidence type="ECO:0000256" key="11">
    <source>
        <dbReference type="ARBA" id="ARBA00023002"/>
    </source>
</evidence>
<evidence type="ECO:0000256" key="8">
    <source>
        <dbReference type="ARBA" id="ARBA00022630"/>
    </source>
</evidence>
<evidence type="ECO:0000256" key="14">
    <source>
        <dbReference type="NCBIfam" id="TIGR01036"/>
    </source>
</evidence>
<evidence type="ECO:0000256" key="9">
    <source>
        <dbReference type="ARBA" id="ARBA00022643"/>
    </source>
</evidence>
<evidence type="ECO:0000256" key="2">
    <source>
        <dbReference type="ARBA" id="ARBA00003125"/>
    </source>
</evidence>
<keyword evidence="10" id="KW-0665">Pyrimidine biosynthesis</keyword>
<comment type="function">
    <text evidence="2">Catalyzes the conversion of dihydroorotate to orotate with quinone as electron acceptor.</text>
</comment>
<dbReference type="NCBIfam" id="NF003652">
    <property type="entry name" value="PRK05286.2-5"/>
    <property type="match status" value="1"/>
</dbReference>
<dbReference type="GO" id="GO:0106430">
    <property type="term" value="F:dihydroorotate dehydrogenase (quinone) activity"/>
    <property type="evidence" value="ECO:0007669"/>
    <property type="project" value="UniProtKB-EC"/>
</dbReference>
<evidence type="ECO:0000259" key="15">
    <source>
        <dbReference type="Pfam" id="PF01180"/>
    </source>
</evidence>
<dbReference type="EC" id="1.3.5.2" evidence="6 14"/>
<dbReference type="GO" id="GO:0005886">
    <property type="term" value="C:plasma membrane"/>
    <property type="evidence" value="ECO:0007669"/>
    <property type="project" value="TreeGrafter"/>
</dbReference>
<dbReference type="PANTHER" id="PTHR48109">
    <property type="entry name" value="DIHYDROOROTATE DEHYDROGENASE (QUINONE), MITOCHONDRIAL-RELATED"/>
    <property type="match status" value="1"/>
</dbReference>
<dbReference type="InterPro" id="IPR005719">
    <property type="entry name" value="Dihydroorotate_DH_2"/>
</dbReference>
<evidence type="ECO:0000256" key="3">
    <source>
        <dbReference type="ARBA" id="ARBA00004370"/>
    </source>
</evidence>
<organism evidence="16">
    <name type="scientific">Rhodothermus marinus</name>
    <name type="common">Rhodothermus obamensis</name>
    <dbReference type="NCBI Taxonomy" id="29549"/>
    <lineage>
        <taxon>Bacteria</taxon>
        <taxon>Pseudomonadati</taxon>
        <taxon>Rhodothermota</taxon>
        <taxon>Rhodothermia</taxon>
        <taxon>Rhodothermales</taxon>
        <taxon>Rhodothermaceae</taxon>
        <taxon>Rhodothermus</taxon>
    </lineage>
</organism>
<dbReference type="CDD" id="cd04738">
    <property type="entry name" value="DHOD_2_like"/>
    <property type="match status" value="1"/>
</dbReference>
<protein>
    <recommendedName>
        <fullName evidence="7 14">Dihydroorotate dehydrogenase (quinone)</fullName>
        <ecNumber evidence="6 14">1.3.5.2</ecNumber>
    </recommendedName>
</protein>
<evidence type="ECO:0000256" key="1">
    <source>
        <dbReference type="ARBA" id="ARBA00001917"/>
    </source>
</evidence>
<dbReference type="PROSITE" id="PS00912">
    <property type="entry name" value="DHODEHASE_2"/>
    <property type="match status" value="1"/>
</dbReference>
<comment type="caution">
    <text evidence="16">The sequence shown here is derived from an EMBL/GenBank/DDBJ whole genome shotgun (WGS) entry which is preliminary data.</text>
</comment>
<comment type="pathway">
    <text evidence="4">Pyrimidine metabolism; UMP biosynthesis via de novo pathway; orotate from (S)-dihydroorotate (quinone route): step 1/1.</text>
</comment>
<evidence type="ECO:0000256" key="6">
    <source>
        <dbReference type="ARBA" id="ARBA00012791"/>
    </source>
</evidence>
<dbReference type="NCBIfam" id="TIGR01036">
    <property type="entry name" value="pyrD_sub2"/>
    <property type="match status" value="1"/>
</dbReference>
<dbReference type="GO" id="GO:0006207">
    <property type="term" value="P:'de novo' pyrimidine nucleobase biosynthetic process"/>
    <property type="evidence" value="ECO:0007669"/>
    <property type="project" value="UniProtKB-UniRule"/>
</dbReference>
<dbReference type="GO" id="GO:0044205">
    <property type="term" value="P:'de novo' UMP biosynthetic process"/>
    <property type="evidence" value="ECO:0007669"/>
    <property type="project" value="UniProtKB-UniPathway"/>
</dbReference>
<evidence type="ECO:0000256" key="13">
    <source>
        <dbReference type="ARBA" id="ARBA00048639"/>
    </source>
</evidence>
<evidence type="ECO:0000313" key="16">
    <source>
        <dbReference type="EMBL" id="HER95626.1"/>
    </source>
</evidence>
<keyword evidence="9" id="KW-0288">FMN</keyword>
<comment type="subcellular location">
    <subcellularLocation>
        <location evidence="3">Membrane</location>
    </subcellularLocation>
</comment>
<dbReference type="UniPathway" id="UPA00070">
    <property type="reaction ID" value="UER00946"/>
</dbReference>
<dbReference type="EMBL" id="DSGB01000004">
    <property type="protein sequence ID" value="HER95626.1"/>
    <property type="molecule type" value="Genomic_DNA"/>
</dbReference>
<dbReference type="Gene3D" id="3.20.20.70">
    <property type="entry name" value="Aldolase class I"/>
    <property type="match status" value="1"/>
</dbReference>
<dbReference type="Pfam" id="PF01180">
    <property type="entry name" value="DHO_dh"/>
    <property type="match status" value="1"/>
</dbReference>
<dbReference type="AlphaFoldDB" id="A0A7V2AZR8"/>
<dbReference type="GO" id="GO:0005737">
    <property type="term" value="C:cytoplasm"/>
    <property type="evidence" value="ECO:0007669"/>
    <property type="project" value="InterPro"/>
</dbReference>
<evidence type="ECO:0000256" key="10">
    <source>
        <dbReference type="ARBA" id="ARBA00022975"/>
    </source>
</evidence>
<comment type="similarity">
    <text evidence="5">Belongs to the dihydroorotate dehydrogenase family. Type 2 subfamily.</text>
</comment>
<proteinExistence type="inferred from homology"/>
<dbReference type="SUPFAM" id="SSF51395">
    <property type="entry name" value="FMN-linked oxidoreductases"/>
    <property type="match status" value="1"/>
</dbReference>
<name>A0A7V2AZR8_RHOMR</name>
<gene>
    <name evidence="16" type="ORF">ENO59_03795</name>
</gene>
<dbReference type="InterPro" id="IPR001295">
    <property type="entry name" value="Dihydroorotate_DH_CS"/>
</dbReference>
<evidence type="ECO:0000256" key="7">
    <source>
        <dbReference type="ARBA" id="ARBA00018366"/>
    </source>
</evidence>
<dbReference type="InterPro" id="IPR050074">
    <property type="entry name" value="DHO_dehydrogenase"/>
</dbReference>
<evidence type="ECO:0000256" key="4">
    <source>
        <dbReference type="ARBA" id="ARBA00005161"/>
    </source>
</evidence>
<dbReference type="PANTHER" id="PTHR48109:SF4">
    <property type="entry name" value="DIHYDROOROTATE DEHYDROGENASE (QUINONE), MITOCHONDRIAL"/>
    <property type="match status" value="1"/>
</dbReference>
<evidence type="ECO:0000256" key="12">
    <source>
        <dbReference type="ARBA" id="ARBA00023136"/>
    </source>
</evidence>
<comment type="catalytic activity">
    <reaction evidence="13">
        <text>(S)-dihydroorotate + a quinone = orotate + a quinol</text>
        <dbReference type="Rhea" id="RHEA:30187"/>
        <dbReference type="ChEBI" id="CHEBI:24646"/>
        <dbReference type="ChEBI" id="CHEBI:30839"/>
        <dbReference type="ChEBI" id="CHEBI:30864"/>
        <dbReference type="ChEBI" id="CHEBI:132124"/>
        <dbReference type="EC" id="1.3.5.2"/>
    </reaction>
</comment>
<keyword evidence="8" id="KW-0285">Flavoprotein</keyword>
<feature type="domain" description="Dihydroorotate dehydrogenase catalytic" evidence="15">
    <location>
        <begin position="47"/>
        <end position="348"/>
    </location>
</feature>
<evidence type="ECO:0000256" key="5">
    <source>
        <dbReference type="ARBA" id="ARBA00005359"/>
    </source>
</evidence>
<dbReference type="InterPro" id="IPR013785">
    <property type="entry name" value="Aldolase_TIM"/>
</dbReference>
<keyword evidence="12" id="KW-0472">Membrane</keyword>
<reference evidence="16" key="1">
    <citation type="journal article" date="2020" name="mSystems">
        <title>Genome- and Community-Level Interaction Insights into Carbon Utilization and Element Cycling Functions of Hydrothermarchaeota in Hydrothermal Sediment.</title>
        <authorList>
            <person name="Zhou Z."/>
            <person name="Liu Y."/>
            <person name="Xu W."/>
            <person name="Pan J."/>
            <person name="Luo Z.H."/>
            <person name="Li M."/>
        </authorList>
    </citation>
    <scope>NUCLEOTIDE SEQUENCE [LARGE SCALE GENOMIC DNA]</scope>
    <source>
        <strain evidence="16">SpSt-143</strain>
    </source>
</reference>